<dbReference type="AlphaFoldDB" id="A0A1E5LIQ1"/>
<feature type="transmembrane region" description="Helical" evidence="1">
    <location>
        <begin position="6"/>
        <end position="26"/>
    </location>
</feature>
<evidence type="ECO:0000313" key="3">
    <source>
        <dbReference type="Proteomes" id="UP000095209"/>
    </source>
</evidence>
<dbReference type="STRING" id="1305675.BFG57_10775"/>
<dbReference type="InterPro" id="IPR024515">
    <property type="entry name" value="DUF3397"/>
</dbReference>
<keyword evidence="1" id="KW-1133">Transmembrane helix</keyword>
<dbReference type="RefSeq" id="WP_069716085.1">
    <property type="nucleotide sequence ID" value="NZ_MJEH01000007.1"/>
</dbReference>
<dbReference type="OrthoDB" id="2353183at2"/>
<dbReference type="Pfam" id="PF11877">
    <property type="entry name" value="DUF3397"/>
    <property type="match status" value="1"/>
</dbReference>
<accession>A0A1E5LIQ1</accession>
<gene>
    <name evidence="2" type="ORF">BFG57_10775</name>
</gene>
<dbReference type="EMBL" id="MJEH01000007">
    <property type="protein sequence ID" value="OEH93941.1"/>
    <property type="molecule type" value="Genomic_DNA"/>
</dbReference>
<evidence type="ECO:0000256" key="1">
    <source>
        <dbReference type="SAM" id="Phobius"/>
    </source>
</evidence>
<evidence type="ECO:0000313" key="2">
    <source>
        <dbReference type="EMBL" id="OEH93941.1"/>
    </source>
</evidence>
<organism evidence="2 3">
    <name type="scientific">Bacillus solimangrovi</name>
    <dbReference type="NCBI Taxonomy" id="1305675"/>
    <lineage>
        <taxon>Bacteria</taxon>
        <taxon>Bacillati</taxon>
        <taxon>Bacillota</taxon>
        <taxon>Bacilli</taxon>
        <taxon>Bacillales</taxon>
        <taxon>Bacillaceae</taxon>
        <taxon>Bacillus</taxon>
    </lineage>
</organism>
<comment type="caution">
    <text evidence="2">The sequence shown here is derived from an EMBL/GenBank/DDBJ whole genome shotgun (WGS) entry which is preliminary data.</text>
</comment>
<feature type="transmembrane region" description="Helical" evidence="1">
    <location>
        <begin position="103"/>
        <end position="121"/>
    </location>
</feature>
<sequence length="126" mass="14526">MLSVFSNVVALFMTAPLLALIIIYWITVKVTQNKKKAFHLSVEIGAVVFIFAVHFLITVIWDVSILWIIGLLLIGLAMLIGLVQFKVRGDLEVKRVRKVMMRLNFLLFFFAYIVLFIYGLFERIMA</sequence>
<evidence type="ECO:0008006" key="4">
    <source>
        <dbReference type="Google" id="ProtNLM"/>
    </source>
</evidence>
<keyword evidence="3" id="KW-1185">Reference proteome</keyword>
<proteinExistence type="predicted"/>
<protein>
    <recommendedName>
        <fullName evidence="4">DUF3397 domain-containing protein</fullName>
    </recommendedName>
</protein>
<dbReference type="Proteomes" id="UP000095209">
    <property type="component" value="Unassembled WGS sequence"/>
</dbReference>
<feature type="transmembrane region" description="Helical" evidence="1">
    <location>
        <begin position="63"/>
        <end position="83"/>
    </location>
</feature>
<reference evidence="2 3" key="1">
    <citation type="submission" date="2016-08" db="EMBL/GenBank/DDBJ databases">
        <title>Genome of Bacillus solimangrovi GH2-4.</title>
        <authorList>
            <person name="Lim S."/>
            <person name="Kim B.-C."/>
        </authorList>
    </citation>
    <scope>NUCLEOTIDE SEQUENCE [LARGE SCALE GENOMIC DNA]</scope>
    <source>
        <strain evidence="2 3">GH2-4</strain>
    </source>
</reference>
<name>A0A1E5LIQ1_9BACI</name>
<keyword evidence="1" id="KW-0472">Membrane</keyword>
<feature type="transmembrane region" description="Helical" evidence="1">
    <location>
        <begin position="38"/>
        <end position="57"/>
    </location>
</feature>
<keyword evidence="1" id="KW-0812">Transmembrane</keyword>